<comment type="subcellular location">
    <subcellularLocation>
        <location evidence="1 6">Membrane</location>
        <topology evidence="1 6">Multi-pass membrane protein</topology>
    </subcellularLocation>
</comment>
<evidence type="ECO:0000256" key="5">
    <source>
        <dbReference type="ARBA" id="ARBA00023136"/>
    </source>
</evidence>
<name>A0A0R3TIV8_RODNA</name>
<dbReference type="WBParaSite" id="HNAJ_0000699901-mRNA-1">
    <property type="protein sequence ID" value="HNAJ_0000699901-mRNA-1"/>
    <property type="gene ID" value="HNAJ_0000699901"/>
</dbReference>
<dbReference type="SUPFAM" id="SSF118215">
    <property type="entry name" value="Proton glutamate symport protein"/>
    <property type="match status" value="1"/>
</dbReference>
<dbReference type="STRING" id="102285.A0A0R3TIV8"/>
<accession>A0A0R3TIV8</accession>
<dbReference type="PANTHER" id="PTHR11958:SF63">
    <property type="entry name" value="AMINO ACID TRANSPORTER"/>
    <property type="match status" value="1"/>
</dbReference>
<organism evidence="9">
    <name type="scientific">Rodentolepis nana</name>
    <name type="common">Dwarf tapeworm</name>
    <name type="synonym">Hymenolepis nana</name>
    <dbReference type="NCBI Taxonomy" id="102285"/>
    <lineage>
        <taxon>Eukaryota</taxon>
        <taxon>Metazoa</taxon>
        <taxon>Spiralia</taxon>
        <taxon>Lophotrochozoa</taxon>
        <taxon>Platyhelminthes</taxon>
        <taxon>Cestoda</taxon>
        <taxon>Eucestoda</taxon>
        <taxon>Cyclophyllidea</taxon>
        <taxon>Hymenolepididae</taxon>
        <taxon>Rodentolepis</taxon>
    </lineage>
</organism>
<gene>
    <name evidence="7" type="ORF">HNAJ_LOCUS6994</name>
</gene>
<dbReference type="InterPro" id="IPR036458">
    <property type="entry name" value="Na:dicarbo_symporter_sf"/>
</dbReference>
<dbReference type="OrthoDB" id="5877963at2759"/>
<dbReference type="PANTHER" id="PTHR11958">
    <property type="entry name" value="SODIUM/DICARBOXYLATE SYMPORTER-RELATED"/>
    <property type="match status" value="1"/>
</dbReference>
<evidence type="ECO:0000313" key="9">
    <source>
        <dbReference type="WBParaSite" id="HNAJ_0000699901-mRNA-1"/>
    </source>
</evidence>
<evidence type="ECO:0000313" key="7">
    <source>
        <dbReference type="EMBL" id="VDO02854.1"/>
    </source>
</evidence>
<dbReference type="Pfam" id="PF00375">
    <property type="entry name" value="SDF"/>
    <property type="match status" value="1"/>
</dbReference>
<evidence type="ECO:0000256" key="6">
    <source>
        <dbReference type="RuleBase" id="RU361216"/>
    </source>
</evidence>
<proteinExistence type="inferred from homology"/>
<dbReference type="GO" id="GO:0005886">
    <property type="term" value="C:plasma membrane"/>
    <property type="evidence" value="ECO:0007669"/>
    <property type="project" value="TreeGrafter"/>
</dbReference>
<evidence type="ECO:0000313" key="8">
    <source>
        <dbReference type="Proteomes" id="UP000278807"/>
    </source>
</evidence>
<dbReference type="Gene3D" id="1.10.3860.10">
    <property type="entry name" value="Sodium:dicarboxylate symporter"/>
    <property type="match status" value="1"/>
</dbReference>
<comment type="caution">
    <text evidence="6">Lacks conserved residue(s) required for the propagation of feature annotation.</text>
</comment>
<comment type="similarity">
    <text evidence="6">Belongs to the dicarboxylate/amino acid:cation symporter (DAACS) (TC 2.A.23) family.</text>
</comment>
<keyword evidence="3 6" id="KW-0812">Transmembrane</keyword>
<dbReference type="InterPro" id="IPR050746">
    <property type="entry name" value="DAACS"/>
</dbReference>
<dbReference type="EMBL" id="UZAE01009537">
    <property type="protein sequence ID" value="VDO02854.1"/>
    <property type="molecule type" value="Genomic_DNA"/>
</dbReference>
<evidence type="ECO:0000256" key="3">
    <source>
        <dbReference type="ARBA" id="ARBA00022692"/>
    </source>
</evidence>
<evidence type="ECO:0000256" key="4">
    <source>
        <dbReference type="ARBA" id="ARBA00022989"/>
    </source>
</evidence>
<evidence type="ECO:0000256" key="1">
    <source>
        <dbReference type="ARBA" id="ARBA00004141"/>
    </source>
</evidence>
<keyword evidence="8" id="KW-1185">Reference proteome</keyword>
<reference evidence="9" key="1">
    <citation type="submission" date="2017-02" db="UniProtKB">
        <authorList>
            <consortium name="WormBaseParasite"/>
        </authorList>
    </citation>
    <scope>IDENTIFICATION</scope>
</reference>
<keyword evidence="6" id="KW-0769">Symport</keyword>
<keyword evidence="5 6" id="KW-0472">Membrane</keyword>
<keyword evidence="2 6" id="KW-0813">Transport</keyword>
<dbReference type="InterPro" id="IPR001991">
    <property type="entry name" value="Na-dicarboxylate_symporter"/>
</dbReference>
<evidence type="ECO:0000256" key="2">
    <source>
        <dbReference type="ARBA" id="ARBA00022448"/>
    </source>
</evidence>
<feature type="transmembrane region" description="Helical" evidence="6">
    <location>
        <begin position="30"/>
        <end position="59"/>
    </location>
</feature>
<sequence length="130" mass="13742">MKSDASAIFIAASCIFVAQQQNVELDAGKIVIIIILSFAYVSALPNIPSASVVAVVTILSSVGVNAKGASLLFAVEFINDRLRSGGVALSHLYCAVFTYHAVEKDFKNIKETDKVGDDGDAESFDGEVVN</sequence>
<keyword evidence="4 6" id="KW-1133">Transmembrane helix</keyword>
<protein>
    <recommendedName>
        <fullName evidence="6">Amino acid transporter</fullName>
    </recommendedName>
</protein>
<dbReference type="GO" id="GO:0015175">
    <property type="term" value="F:neutral L-amino acid transmembrane transporter activity"/>
    <property type="evidence" value="ECO:0007669"/>
    <property type="project" value="TreeGrafter"/>
</dbReference>
<dbReference type="AlphaFoldDB" id="A0A0R3TIV8"/>
<dbReference type="GO" id="GO:0015501">
    <property type="term" value="F:glutamate:sodium symporter activity"/>
    <property type="evidence" value="ECO:0007669"/>
    <property type="project" value="TreeGrafter"/>
</dbReference>
<reference evidence="7 8" key="2">
    <citation type="submission" date="2018-11" db="EMBL/GenBank/DDBJ databases">
        <authorList>
            <consortium name="Pathogen Informatics"/>
        </authorList>
    </citation>
    <scope>NUCLEOTIDE SEQUENCE [LARGE SCALE GENOMIC DNA]</scope>
</reference>
<dbReference type="Proteomes" id="UP000278807">
    <property type="component" value="Unassembled WGS sequence"/>
</dbReference>
<dbReference type="GO" id="GO:0005313">
    <property type="term" value="F:L-glutamate transmembrane transporter activity"/>
    <property type="evidence" value="ECO:0007669"/>
    <property type="project" value="TreeGrafter"/>
</dbReference>